<dbReference type="InterPro" id="IPR044926">
    <property type="entry name" value="RGS_subdomain_2"/>
</dbReference>
<dbReference type="EMBL" id="JAOPGA020001789">
    <property type="protein sequence ID" value="KAL0491368.1"/>
    <property type="molecule type" value="Genomic_DNA"/>
</dbReference>
<feature type="transmembrane region" description="Helical" evidence="1">
    <location>
        <begin position="193"/>
        <end position="218"/>
    </location>
</feature>
<dbReference type="AlphaFoldDB" id="A0AAW2ZPK5"/>
<feature type="transmembrane region" description="Helical" evidence="1">
    <location>
        <begin position="20"/>
        <end position="41"/>
    </location>
</feature>
<dbReference type="InterPro" id="IPR016137">
    <property type="entry name" value="RGS"/>
</dbReference>
<evidence type="ECO:0000313" key="4">
    <source>
        <dbReference type="Proteomes" id="UP001431209"/>
    </source>
</evidence>
<feature type="domain" description="RGS" evidence="2">
    <location>
        <begin position="307"/>
        <end position="415"/>
    </location>
</feature>
<dbReference type="SMART" id="SM00315">
    <property type="entry name" value="RGS"/>
    <property type="match status" value="1"/>
</dbReference>
<keyword evidence="1" id="KW-0472">Membrane</keyword>
<protein>
    <recommendedName>
        <fullName evidence="2">RGS domain-containing protein</fullName>
    </recommendedName>
</protein>
<dbReference type="SUPFAM" id="SSF48097">
    <property type="entry name" value="Regulator of G-protein signaling, RGS"/>
    <property type="match status" value="1"/>
</dbReference>
<keyword evidence="1" id="KW-0812">Transmembrane</keyword>
<name>A0AAW2ZPK5_9EUKA</name>
<proteinExistence type="predicted"/>
<dbReference type="CDD" id="cd07440">
    <property type="entry name" value="RGS"/>
    <property type="match status" value="1"/>
</dbReference>
<dbReference type="Proteomes" id="UP001431209">
    <property type="component" value="Unassembled WGS sequence"/>
</dbReference>
<feature type="transmembrane region" description="Helical" evidence="1">
    <location>
        <begin position="230"/>
        <end position="248"/>
    </location>
</feature>
<keyword evidence="4" id="KW-1185">Reference proteome</keyword>
<feature type="transmembrane region" description="Helical" evidence="1">
    <location>
        <begin position="85"/>
        <end position="107"/>
    </location>
</feature>
<evidence type="ECO:0000259" key="2">
    <source>
        <dbReference type="PROSITE" id="PS50132"/>
    </source>
</evidence>
<keyword evidence="1" id="KW-1133">Transmembrane helix</keyword>
<dbReference type="Pfam" id="PF00615">
    <property type="entry name" value="RGS"/>
    <property type="match status" value="1"/>
</dbReference>
<dbReference type="InterPro" id="IPR036305">
    <property type="entry name" value="RGS_sf"/>
</dbReference>
<dbReference type="PROSITE" id="PS50132">
    <property type="entry name" value="RGS"/>
    <property type="match status" value="1"/>
</dbReference>
<feature type="transmembrane region" description="Helical" evidence="1">
    <location>
        <begin position="153"/>
        <end position="173"/>
    </location>
</feature>
<dbReference type="Gene3D" id="1.10.167.10">
    <property type="entry name" value="Regulator of G-protein Signalling 4, domain 2"/>
    <property type="match status" value="1"/>
</dbReference>
<dbReference type="PANTHER" id="PTHR10845">
    <property type="entry name" value="REGULATOR OF G PROTEIN SIGNALING"/>
    <property type="match status" value="1"/>
</dbReference>
<comment type="caution">
    <text evidence="3">The sequence shown here is derived from an EMBL/GenBank/DDBJ whole genome shotgun (WGS) entry which is preliminary data.</text>
</comment>
<feature type="transmembrane region" description="Helical" evidence="1">
    <location>
        <begin position="53"/>
        <end position="73"/>
    </location>
</feature>
<gene>
    <name evidence="3" type="ORF">AKO1_009880</name>
</gene>
<evidence type="ECO:0000256" key="1">
    <source>
        <dbReference type="SAM" id="Phobius"/>
    </source>
</evidence>
<accession>A0AAW2ZPK5</accession>
<reference evidence="3 4" key="1">
    <citation type="submission" date="2024-03" db="EMBL/GenBank/DDBJ databases">
        <title>The Acrasis kona genome and developmental transcriptomes reveal deep origins of eukaryotic multicellular pathways.</title>
        <authorList>
            <person name="Sheikh S."/>
            <person name="Fu C.-J."/>
            <person name="Brown M.W."/>
            <person name="Baldauf S.L."/>
        </authorList>
    </citation>
    <scope>NUCLEOTIDE SEQUENCE [LARGE SCALE GENOMIC DNA]</scope>
    <source>
        <strain evidence="3 4">ATCC MYA-3509</strain>
    </source>
</reference>
<sequence>MNRTNRTFTDLNDDFVWVRVLYGFLAGGHFLFVLLLIIMVYRARKAQGMLYRGINLMVISLIAGNIVVWSMSLRIVIGRSIFPCFLYMSFFFVMYPPIIIPIVLRTFRFFLLYTISRLQTKISQEGITEERKNRNAARIIFLVKIRKRKPATFAFFILLSLHAAYWLIVTGAVTGITGENKFSPYGCTSNYVVSLLAIIPIVVYAIVEVAFIVAMIILKVNDSYGISRELVVTTISYSVFCCAFVIVQSIPQYTLYVEQYFPAAIIPIFAIVIENILAVLIPVIKYYKTVEVKDDKHEPFISGSFSDIQSTLDDPAARNELKKYAVNSFCPEDILCWEDIQVYKEFKGEYEILKKGREIVKNYLNSGSPMELNLPDPVKFKDDIEEKLNFMSDEELEDQKNESLLNVFDELQTQVVINMADVFKRFRASKK</sequence>
<dbReference type="PANTHER" id="PTHR10845:SF192">
    <property type="entry name" value="DOUBLE HIT, ISOFORM B"/>
    <property type="match status" value="1"/>
</dbReference>
<evidence type="ECO:0000313" key="3">
    <source>
        <dbReference type="EMBL" id="KAL0491368.1"/>
    </source>
</evidence>
<organism evidence="3 4">
    <name type="scientific">Acrasis kona</name>
    <dbReference type="NCBI Taxonomy" id="1008807"/>
    <lineage>
        <taxon>Eukaryota</taxon>
        <taxon>Discoba</taxon>
        <taxon>Heterolobosea</taxon>
        <taxon>Tetramitia</taxon>
        <taxon>Eutetramitia</taxon>
        <taxon>Acrasidae</taxon>
        <taxon>Acrasis</taxon>
    </lineage>
</organism>
<feature type="transmembrane region" description="Helical" evidence="1">
    <location>
        <begin position="260"/>
        <end position="284"/>
    </location>
</feature>